<proteinExistence type="predicted"/>
<dbReference type="PANTHER" id="PTHR37707">
    <property type="entry name" value="MATERNAL EFFECT EMBRYO ARREST 9"/>
    <property type="match status" value="1"/>
</dbReference>
<reference evidence="2" key="2">
    <citation type="submission" date="2020-07" db="EMBL/GenBank/DDBJ databases">
        <authorList>
            <person name="Vera ALvarez R."/>
            <person name="Arias-Moreno D.M."/>
            <person name="Jimenez-Jacinto V."/>
            <person name="Jimenez-Bremont J.F."/>
            <person name="Swaminathan K."/>
            <person name="Moose S.P."/>
            <person name="Guerrero-Gonzalez M.L."/>
            <person name="Marino-Ramirez L."/>
            <person name="Landsman D."/>
            <person name="Rodriguez-Kessler M."/>
            <person name="Delgado-Sanchez P."/>
        </authorList>
    </citation>
    <scope>NUCLEOTIDE SEQUENCE</scope>
    <source>
        <tissue evidence="2">Cladode</tissue>
    </source>
</reference>
<accession>A0A7C8ZLU1</accession>
<sequence>MEDLMYQFNWLSPQFAFHHNTNFNPSLIEDDLLKLFEIEAYRSWANLELACKVETEETQKAMEEAEQEIKSAVESAMDEFQRFAEEFEREAMAEYNSLVSTAEAAWKMGKSLEKAATNASKKYIEAALNSATNSMRSAWKGVSSRKVHPH</sequence>
<reference evidence="2" key="1">
    <citation type="journal article" date="2013" name="J. Plant Res.">
        <title>Effect of fungi and light on seed germination of three Opuntia species from semiarid lands of central Mexico.</title>
        <authorList>
            <person name="Delgado-Sanchez P."/>
            <person name="Jimenez-Bremont J.F."/>
            <person name="Guerrero-Gonzalez Mde L."/>
            <person name="Flores J."/>
        </authorList>
    </citation>
    <scope>NUCLEOTIDE SEQUENCE</scope>
    <source>
        <tissue evidence="2">Cladode</tissue>
    </source>
</reference>
<feature type="coiled-coil region" evidence="1">
    <location>
        <begin position="55"/>
        <end position="82"/>
    </location>
</feature>
<dbReference type="EMBL" id="GISG01146865">
    <property type="protein sequence ID" value="MBA4646572.1"/>
    <property type="molecule type" value="Transcribed_RNA"/>
</dbReference>
<evidence type="ECO:0000313" key="2">
    <source>
        <dbReference type="EMBL" id="MBA4646572.1"/>
    </source>
</evidence>
<keyword evidence="1" id="KW-0175">Coiled coil</keyword>
<protein>
    <submittedName>
        <fullName evidence="2">Uncharacterized protein</fullName>
    </submittedName>
</protein>
<evidence type="ECO:0000256" key="1">
    <source>
        <dbReference type="SAM" id="Coils"/>
    </source>
</evidence>
<name>A0A7C8ZLU1_OPUST</name>
<dbReference type="AlphaFoldDB" id="A0A7C8ZLU1"/>
<dbReference type="PANTHER" id="PTHR37707:SF1">
    <property type="entry name" value="MATERNAL EFFECT EMBRYO ARREST 9"/>
    <property type="match status" value="1"/>
</dbReference>
<organism evidence="2">
    <name type="scientific">Opuntia streptacantha</name>
    <name type="common">Prickly pear cactus</name>
    <name type="synonym">Opuntia cardona</name>
    <dbReference type="NCBI Taxonomy" id="393608"/>
    <lineage>
        <taxon>Eukaryota</taxon>
        <taxon>Viridiplantae</taxon>
        <taxon>Streptophyta</taxon>
        <taxon>Embryophyta</taxon>
        <taxon>Tracheophyta</taxon>
        <taxon>Spermatophyta</taxon>
        <taxon>Magnoliopsida</taxon>
        <taxon>eudicotyledons</taxon>
        <taxon>Gunneridae</taxon>
        <taxon>Pentapetalae</taxon>
        <taxon>Caryophyllales</taxon>
        <taxon>Cactineae</taxon>
        <taxon>Cactaceae</taxon>
        <taxon>Opuntioideae</taxon>
        <taxon>Opuntia</taxon>
    </lineage>
</organism>